<evidence type="ECO:0000313" key="3">
    <source>
        <dbReference type="Proteomes" id="UP000001402"/>
    </source>
</evidence>
<evidence type="ECO:0000256" key="1">
    <source>
        <dbReference type="SAM" id="Phobius"/>
    </source>
</evidence>
<dbReference type="KEGG" id="rpx:Rpdx1_1899"/>
<name>E6VMM1_RHOPX</name>
<gene>
    <name evidence="2" type="ordered locus">Rpdx1_1899</name>
</gene>
<keyword evidence="1" id="KW-0812">Transmembrane</keyword>
<keyword evidence="1" id="KW-0472">Membrane</keyword>
<dbReference type="AlphaFoldDB" id="E6VMM1"/>
<proteinExistence type="predicted"/>
<sequence length="81" mass="8642">MRGIMTVLFAIWGLGGFILVGGSIVSLSGSVGIGTSGYITMGCMFWIGGMIFFGLAGLLSPPDYRALQLIDDDSREIDIRH</sequence>
<keyword evidence="1" id="KW-1133">Transmembrane helix</keyword>
<reference evidence="2" key="1">
    <citation type="submission" date="2010-12" db="EMBL/GenBank/DDBJ databases">
        <title>Complete sequence of Rhodopseudomonas palustris DX-1.</title>
        <authorList>
            <consortium name="US DOE Joint Genome Institute"/>
            <person name="Lucas S."/>
            <person name="Copeland A."/>
            <person name="Lapidus A."/>
            <person name="Cheng J.-F."/>
            <person name="Goodwin L."/>
            <person name="Pitluck S."/>
            <person name="Misra M."/>
            <person name="Chertkov O."/>
            <person name="Detter J.C."/>
            <person name="Han C."/>
            <person name="Tapia R."/>
            <person name="Land M."/>
            <person name="Hauser L."/>
            <person name="Kyrpides N."/>
            <person name="Ivanova N."/>
            <person name="Ovchinnikova G."/>
            <person name="Logan B."/>
            <person name="Oda Y."/>
            <person name="Harwood C."/>
            <person name="Woyke T."/>
        </authorList>
    </citation>
    <scope>NUCLEOTIDE SEQUENCE [LARGE SCALE GENOMIC DNA]</scope>
    <source>
        <strain evidence="2">DX-1</strain>
    </source>
</reference>
<dbReference type="HOGENOM" id="CLU_2571611_0_0_5"/>
<dbReference type="BioCyc" id="RPAL652103:RPDX1_RS09330-MONOMER"/>
<protein>
    <recommendedName>
        <fullName evidence="4">Transmembrane protein</fullName>
    </recommendedName>
</protein>
<organism evidence="2 3">
    <name type="scientific">Rhodopseudomonas palustris (strain DX-1)</name>
    <dbReference type="NCBI Taxonomy" id="652103"/>
    <lineage>
        <taxon>Bacteria</taxon>
        <taxon>Pseudomonadati</taxon>
        <taxon>Pseudomonadota</taxon>
        <taxon>Alphaproteobacteria</taxon>
        <taxon>Hyphomicrobiales</taxon>
        <taxon>Nitrobacteraceae</taxon>
        <taxon>Rhodopseudomonas</taxon>
    </lineage>
</organism>
<evidence type="ECO:0008006" key="4">
    <source>
        <dbReference type="Google" id="ProtNLM"/>
    </source>
</evidence>
<evidence type="ECO:0000313" key="2">
    <source>
        <dbReference type="EMBL" id="ADU43511.1"/>
    </source>
</evidence>
<dbReference type="Proteomes" id="UP000001402">
    <property type="component" value="Chromosome"/>
</dbReference>
<accession>E6VMM1</accession>
<feature type="transmembrane region" description="Helical" evidence="1">
    <location>
        <begin position="7"/>
        <end position="26"/>
    </location>
</feature>
<dbReference type="EMBL" id="CP002418">
    <property type="protein sequence ID" value="ADU43511.1"/>
    <property type="molecule type" value="Genomic_DNA"/>
</dbReference>
<feature type="transmembrane region" description="Helical" evidence="1">
    <location>
        <begin position="38"/>
        <end position="59"/>
    </location>
</feature>